<evidence type="ECO:0000256" key="1">
    <source>
        <dbReference type="SAM" id="MobiDB-lite"/>
    </source>
</evidence>
<feature type="region of interest" description="Disordered" evidence="1">
    <location>
        <begin position="259"/>
        <end position="336"/>
    </location>
</feature>
<keyword evidence="3" id="KW-1185">Reference proteome</keyword>
<feature type="compositionally biased region" description="Acidic residues" evidence="1">
    <location>
        <begin position="618"/>
        <end position="628"/>
    </location>
</feature>
<dbReference type="PANTHER" id="PTHR14659:SF1">
    <property type="entry name" value="ALPHA- AND GAMMA-ADAPTIN-BINDING PROTEIN P34"/>
    <property type="match status" value="1"/>
</dbReference>
<feature type="region of interest" description="Disordered" evidence="1">
    <location>
        <begin position="462"/>
        <end position="635"/>
    </location>
</feature>
<protein>
    <submittedName>
        <fullName evidence="2">Uncharacterized protein</fullName>
    </submittedName>
</protein>
<accession>A0A9P5ZES3</accession>
<dbReference type="InterPro" id="IPR019341">
    <property type="entry name" value="Alpha/Gamma-adaptin-bd_p34"/>
</dbReference>
<comment type="caution">
    <text evidence="2">The sequence shown here is derived from an EMBL/GenBank/DDBJ whole genome shotgun (WGS) entry which is preliminary data.</text>
</comment>
<reference evidence="2" key="1">
    <citation type="submission" date="2020-11" db="EMBL/GenBank/DDBJ databases">
        <authorList>
            <consortium name="DOE Joint Genome Institute"/>
            <person name="Ahrendt S."/>
            <person name="Riley R."/>
            <person name="Andreopoulos W."/>
            <person name="Labutti K."/>
            <person name="Pangilinan J."/>
            <person name="Ruiz-Duenas F.J."/>
            <person name="Barrasa J.M."/>
            <person name="Sanchez-Garcia M."/>
            <person name="Camarero S."/>
            <person name="Miyauchi S."/>
            <person name="Serrano A."/>
            <person name="Linde D."/>
            <person name="Babiker R."/>
            <person name="Drula E."/>
            <person name="Ayuso-Fernandez I."/>
            <person name="Pacheco R."/>
            <person name="Padilla G."/>
            <person name="Ferreira P."/>
            <person name="Barriuso J."/>
            <person name="Kellner H."/>
            <person name="Castanera R."/>
            <person name="Alfaro M."/>
            <person name="Ramirez L."/>
            <person name="Pisabarro A.G."/>
            <person name="Kuo A."/>
            <person name="Tritt A."/>
            <person name="Lipzen A."/>
            <person name="He G."/>
            <person name="Yan M."/>
            <person name="Ng V."/>
            <person name="Cullen D."/>
            <person name="Martin F."/>
            <person name="Rosso M.-N."/>
            <person name="Henrissat B."/>
            <person name="Hibbett D."/>
            <person name="Martinez A.T."/>
            <person name="Grigoriev I.V."/>
        </authorList>
    </citation>
    <scope>NUCLEOTIDE SEQUENCE</scope>
    <source>
        <strain evidence="2">CIRM-BRFM 674</strain>
    </source>
</reference>
<dbReference type="EMBL" id="MU155133">
    <property type="protein sequence ID" value="KAF9485803.1"/>
    <property type="molecule type" value="Genomic_DNA"/>
</dbReference>
<dbReference type="PANTHER" id="PTHR14659">
    <property type="entry name" value="ALPHA- AND GAMMA-ADAPTIN-BINDING PROTEIN P34"/>
    <property type="match status" value="1"/>
</dbReference>
<name>A0A9P5ZES3_9AGAR</name>
<dbReference type="AlphaFoldDB" id="A0A9P5ZES3"/>
<evidence type="ECO:0000313" key="2">
    <source>
        <dbReference type="EMBL" id="KAF9485803.1"/>
    </source>
</evidence>
<feature type="compositionally biased region" description="Low complexity" evidence="1">
    <location>
        <begin position="593"/>
        <end position="610"/>
    </location>
</feature>
<dbReference type="OrthoDB" id="10261384at2759"/>
<dbReference type="Proteomes" id="UP000807469">
    <property type="component" value="Unassembled WGS sequence"/>
</dbReference>
<evidence type="ECO:0000313" key="3">
    <source>
        <dbReference type="Proteomes" id="UP000807469"/>
    </source>
</evidence>
<feature type="compositionally biased region" description="Polar residues" evidence="1">
    <location>
        <begin position="311"/>
        <end position="326"/>
    </location>
</feature>
<proteinExistence type="predicted"/>
<feature type="compositionally biased region" description="Polar residues" evidence="1">
    <location>
        <begin position="574"/>
        <end position="592"/>
    </location>
</feature>
<gene>
    <name evidence="2" type="ORF">BDN70DRAFT_988445</name>
</gene>
<feature type="compositionally biased region" description="Acidic residues" evidence="1">
    <location>
        <begin position="486"/>
        <end position="533"/>
    </location>
</feature>
<feature type="region of interest" description="Disordered" evidence="1">
    <location>
        <begin position="217"/>
        <end position="239"/>
    </location>
</feature>
<sequence>MSTPVASAQLDEGCRILTISASMAGSTSFIERLQALSKSESDNVDAAGPQPHPSGVTIAHYTISNRYYTAPVHFAAYELETVYPGLFSLDRGPDYKPPPALIYVWADGEPYVKHVAELSRIMAQGSYDPEVRLAVRIPPTAVLSENRPNIEEAAPKDNEDIDIDSTLMSFGFEYVDATRGHITTKSREVEDTHDDIPSLPRVLDALSTVMWPSMQSSKTASATARSLPGSGATSKQRELEHNSIMEELLSVSGISGISRADAHSSGTQGDHNRSDDEDDADSLFSPYEFNSNGHFPGPSPGLPSQKPWLSEPSSSAAQTPSIQIPRSSRYPHTDGDFASSPKEIVVGSPFGLGVSVFGQADSGARPASIGFEDDFTVFISAPAESEADKSIDVRGWTPLDLSHAGFEAVGNGEETPMATAFADSVVTGDSLGDSKGLTPASAATAFGRAGKGRGRGNLYRSLGSVSDFGADESDRNEYTPLGEESHSEEDTDGAEEWEDSAEEPGEAIDNWEENTEEWEDANDFYDEDDDDDGMPTQQEILATAARIFGGVPVGSVPTTSGGFKKASELPKDLPTTSKSAFSGSTTQDAANISSSSSTRTQTDTTPTPKQSDGHAIDMEQEQDADDSEIGPAGPIDIERVFRSLQGLREEIAGVDNEEERRRMAARVALGFVYGMDLDKMSLGSQDGKVEL</sequence>
<organism evidence="2 3">
    <name type="scientific">Pholiota conissans</name>
    <dbReference type="NCBI Taxonomy" id="109636"/>
    <lineage>
        <taxon>Eukaryota</taxon>
        <taxon>Fungi</taxon>
        <taxon>Dikarya</taxon>
        <taxon>Basidiomycota</taxon>
        <taxon>Agaricomycotina</taxon>
        <taxon>Agaricomycetes</taxon>
        <taxon>Agaricomycetidae</taxon>
        <taxon>Agaricales</taxon>
        <taxon>Agaricineae</taxon>
        <taxon>Strophariaceae</taxon>
        <taxon>Pholiota</taxon>
    </lineage>
</organism>